<dbReference type="EMBL" id="BDIP01003907">
    <property type="protein sequence ID" value="GIQ88265.1"/>
    <property type="molecule type" value="Genomic_DNA"/>
</dbReference>
<dbReference type="SUPFAM" id="SSF64356">
    <property type="entry name" value="SNARE-like"/>
    <property type="match status" value="1"/>
</dbReference>
<dbReference type="InterPro" id="IPR006722">
    <property type="entry name" value="Sedlin"/>
</dbReference>
<evidence type="ECO:0000313" key="1">
    <source>
        <dbReference type="EMBL" id="GIQ88265.1"/>
    </source>
</evidence>
<dbReference type="GO" id="GO:0006888">
    <property type="term" value="P:endoplasmic reticulum to Golgi vesicle-mediated transport"/>
    <property type="evidence" value="ECO:0007669"/>
    <property type="project" value="InterPro"/>
</dbReference>
<dbReference type="PANTHER" id="PTHR12403">
    <property type="entry name" value="TRAFFICKING PROTEIN PARTICLE COMPLEX SUBUNIT 2"/>
    <property type="match status" value="1"/>
</dbReference>
<dbReference type="Proteomes" id="UP000265618">
    <property type="component" value="Unassembled WGS sequence"/>
</dbReference>
<name>A0A9K3D4H7_9EUKA</name>
<protein>
    <submittedName>
        <fullName evidence="1">Trafficking protein particle complex subunit 2</fullName>
    </submittedName>
</protein>
<dbReference type="Gene3D" id="3.30.450.70">
    <property type="match status" value="1"/>
</dbReference>
<gene>
    <name evidence="1" type="ORF">KIPB_010472</name>
</gene>
<dbReference type="Pfam" id="PF04628">
    <property type="entry name" value="Sedlin_N"/>
    <property type="match status" value="1"/>
</dbReference>
<dbReference type="GO" id="GO:0005737">
    <property type="term" value="C:cytoplasm"/>
    <property type="evidence" value="ECO:0007669"/>
    <property type="project" value="GOC"/>
</dbReference>
<dbReference type="AlphaFoldDB" id="A0A9K3D4H7"/>
<dbReference type="OrthoDB" id="18320at2759"/>
<sequence length="133" mass="14997">MARIRCVAIVDREAEPLYFYFPDGRTSLSAASEAEQLNLRFIVHAALPSISGQSTTACVPMVDSLFVWGMTTRTGLRVIMITDNREMPTSKATKMLHKIHTLYVSAHANPLTDLYPDLLDKQMDEGVRDIQRR</sequence>
<reference evidence="1 2" key="1">
    <citation type="journal article" date="2018" name="PLoS ONE">
        <title>The draft genome of Kipferlia bialata reveals reductive genome evolution in fornicate parasites.</title>
        <authorList>
            <person name="Tanifuji G."/>
            <person name="Takabayashi S."/>
            <person name="Kume K."/>
            <person name="Takagi M."/>
            <person name="Nakayama T."/>
            <person name="Kamikawa R."/>
            <person name="Inagaki Y."/>
            <person name="Hashimoto T."/>
        </authorList>
    </citation>
    <scope>NUCLEOTIDE SEQUENCE [LARGE SCALE GENOMIC DNA]</scope>
    <source>
        <strain evidence="1">NY0173</strain>
    </source>
</reference>
<proteinExistence type="predicted"/>
<accession>A0A9K3D4H7</accession>
<keyword evidence="2" id="KW-1185">Reference proteome</keyword>
<evidence type="ECO:0000313" key="2">
    <source>
        <dbReference type="Proteomes" id="UP000265618"/>
    </source>
</evidence>
<organism evidence="1 2">
    <name type="scientific">Kipferlia bialata</name>
    <dbReference type="NCBI Taxonomy" id="797122"/>
    <lineage>
        <taxon>Eukaryota</taxon>
        <taxon>Metamonada</taxon>
        <taxon>Carpediemonas-like organisms</taxon>
        <taxon>Kipferlia</taxon>
    </lineage>
</organism>
<comment type="caution">
    <text evidence="1">The sequence shown here is derived from an EMBL/GenBank/DDBJ whole genome shotgun (WGS) entry which is preliminary data.</text>
</comment>
<dbReference type="InterPro" id="IPR011012">
    <property type="entry name" value="Longin-like_dom_sf"/>
</dbReference>